<dbReference type="GO" id="GO:0051864">
    <property type="term" value="F:histone H3K36 demethylase activity"/>
    <property type="evidence" value="ECO:0007669"/>
    <property type="project" value="TreeGrafter"/>
</dbReference>
<evidence type="ECO:0000313" key="6">
    <source>
        <dbReference type="Proteomes" id="UP000294564"/>
    </source>
</evidence>
<dbReference type="Gene3D" id="2.60.120.650">
    <property type="entry name" value="Cupin"/>
    <property type="match status" value="1"/>
</dbReference>
<protein>
    <submittedName>
        <fullName evidence="5">Cupin superfamily protein</fullName>
    </submittedName>
</protein>
<dbReference type="AlphaFoldDB" id="A0A4R2NRK8"/>
<feature type="domain" description="JmjC" evidence="4">
    <location>
        <begin position="105"/>
        <end position="247"/>
    </location>
</feature>
<comment type="cofactor">
    <cofactor evidence="1">
        <name>Fe(2+)</name>
        <dbReference type="ChEBI" id="CHEBI:29033"/>
    </cofactor>
</comment>
<dbReference type="PANTHER" id="PTHR13096">
    <property type="entry name" value="MINA53 MYC INDUCED NUCLEAR ANTIGEN"/>
    <property type="match status" value="1"/>
</dbReference>
<evidence type="ECO:0000256" key="3">
    <source>
        <dbReference type="ARBA" id="ARBA00023004"/>
    </source>
</evidence>
<gene>
    <name evidence="5" type="ORF">EV195_107194</name>
</gene>
<evidence type="ECO:0000259" key="4">
    <source>
        <dbReference type="PROSITE" id="PS51184"/>
    </source>
</evidence>
<dbReference type="Gene3D" id="1.10.10.1500">
    <property type="entry name" value="JmjC domain-containing ribosomal oxygenase (ROX), dimer domain"/>
    <property type="match status" value="1"/>
</dbReference>
<keyword evidence="3" id="KW-0408">Iron</keyword>
<dbReference type="PROSITE" id="PS51184">
    <property type="entry name" value="JMJC"/>
    <property type="match status" value="1"/>
</dbReference>
<dbReference type="SUPFAM" id="SSF51197">
    <property type="entry name" value="Clavaminate synthase-like"/>
    <property type="match status" value="1"/>
</dbReference>
<dbReference type="EMBL" id="SLXM01000007">
    <property type="protein sequence ID" value="TCP24028.1"/>
    <property type="molecule type" value="Genomic_DNA"/>
</dbReference>
<dbReference type="RefSeq" id="WP_132795297.1">
    <property type="nucleotide sequence ID" value="NZ_SLXM01000007.1"/>
</dbReference>
<evidence type="ECO:0000256" key="1">
    <source>
        <dbReference type="ARBA" id="ARBA00001954"/>
    </source>
</evidence>
<dbReference type="PANTHER" id="PTHR13096:SF8">
    <property type="entry name" value="RIBOSOMAL OXYGENASE 1"/>
    <property type="match status" value="1"/>
</dbReference>
<dbReference type="OrthoDB" id="9764016at2"/>
<dbReference type="InterPro" id="IPR039994">
    <property type="entry name" value="NO66-like"/>
</dbReference>
<dbReference type="InterPro" id="IPR003347">
    <property type="entry name" value="JmjC_dom"/>
</dbReference>
<dbReference type="GO" id="GO:0032453">
    <property type="term" value="F:histone H3K4 demethylase activity"/>
    <property type="evidence" value="ECO:0007669"/>
    <property type="project" value="TreeGrafter"/>
</dbReference>
<accession>A0A4R2NRK8</accession>
<keyword evidence="2" id="KW-0479">Metal-binding</keyword>
<dbReference type="Pfam" id="PF08007">
    <property type="entry name" value="JmjC_2"/>
    <property type="match status" value="1"/>
</dbReference>
<comment type="caution">
    <text evidence="5">The sequence shown here is derived from an EMBL/GenBank/DDBJ whole genome shotgun (WGS) entry which is preliminary data.</text>
</comment>
<evidence type="ECO:0000313" key="5">
    <source>
        <dbReference type="EMBL" id="TCP24028.1"/>
    </source>
</evidence>
<organism evidence="5 6">
    <name type="scientific">Tenacibaculum skagerrakense</name>
    <dbReference type="NCBI Taxonomy" id="186571"/>
    <lineage>
        <taxon>Bacteria</taxon>
        <taxon>Pseudomonadati</taxon>
        <taxon>Bacteroidota</taxon>
        <taxon>Flavobacteriia</taxon>
        <taxon>Flavobacteriales</taxon>
        <taxon>Flavobacteriaceae</taxon>
        <taxon>Tenacibaculum</taxon>
    </lineage>
</organism>
<sequence>MSIMTTETITSNFNFAEILYPRSSSDFVANFWESNFLHIKRESPYYFKNLFSIENFDGILEYGKPRGKSLRVVKNQDPLLPTRYENPDGTLNLNQLYAAYADGYTLVVNEINRYSEPINALVHNLRQELSHDVKVNAYLTPANQKALSPHYDTHDVFVLQISGKKHWNFYDDTNFKTPLLKSFQPIFQEGQLSGKKEVTIEAGDFMYVPRGLPHEAYTTDESSLHLTVGVYSTQHIDLISKALQSISQHDIDFRKALPVGFLNYTQEQKDKFKEELTLKFKDKLEKIFESNNLESTLFLINEEFRTDLPPMSDGHFAQLDKIDSLTLESKLTKRDNMQAKVMQIGGFSRIMFPGNVIKGPAQIASVFQFIAESDTFEVQEIPRVNDDNKLKLAKRLIRGGLLKINQI</sequence>
<name>A0A4R2NRK8_9FLAO</name>
<proteinExistence type="predicted"/>
<dbReference type="Proteomes" id="UP000294564">
    <property type="component" value="Unassembled WGS sequence"/>
</dbReference>
<reference evidence="5 6" key="1">
    <citation type="submission" date="2019-03" db="EMBL/GenBank/DDBJ databases">
        <title>Genomic Encyclopedia of Type Strains, Phase IV (KMG-IV): sequencing the most valuable type-strain genomes for metagenomic binning, comparative biology and taxonomic classification.</title>
        <authorList>
            <person name="Goeker M."/>
        </authorList>
    </citation>
    <scope>NUCLEOTIDE SEQUENCE [LARGE SCALE GENOMIC DNA]</scope>
    <source>
        <strain evidence="5 6">DSM 14836</strain>
    </source>
</reference>
<evidence type="ECO:0000256" key="2">
    <source>
        <dbReference type="ARBA" id="ARBA00022723"/>
    </source>
</evidence>
<dbReference type="GO" id="GO:0046872">
    <property type="term" value="F:metal ion binding"/>
    <property type="evidence" value="ECO:0007669"/>
    <property type="project" value="UniProtKB-KW"/>
</dbReference>
<dbReference type="CDD" id="cd02208">
    <property type="entry name" value="cupin_RmlC-like"/>
    <property type="match status" value="1"/>
</dbReference>
<keyword evidence="6" id="KW-1185">Reference proteome</keyword>